<evidence type="ECO:0000313" key="7">
    <source>
        <dbReference type="EMBL" id="QZD88838.1"/>
    </source>
</evidence>
<evidence type="ECO:0000256" key="3">
    <source>
        <dbReference type="ARBA" id="ARBA00018111"/>
    </source>
</evidence>
<proteinExistence type="inferred from homology"/>
<comment type="subcellular location">
    <subcellularLocation>
        <location evidence="1">Cytoplasm</location>
    </subcellularLocation>
</comment>
<dbReference type="EMBL" id="CP081295">
    <property type="protein sequence ID" value="QZD88838.1"/>
    <property type="molecule type" value="Genomic_DNA"/>
</dbReference>
<protein>
    <recommendedName>
        <fullName evidence="3">Regulatory protein RecX</fullName>
    </recommendedName>
</protein>
<keyword evidence="4" id="KW-0963">Cytoplasm</keyword>
<evidence type="ECO:0000256" key="2">
    <source>
        <dbReference type="ARBA" id="ARBA00009695"/>
    </source>
</evidence>
<evidence type="ECO:0000256" key="5">
    <source>
        <dbReference type="SAM" id="MobiDB-lite"/>
    </source>
</evidence>
<dbReference type="Proteomes" id="UP000824281">
    <property type="component" value="Chromosome"/>
</dbReference>
<dbReference type="Pfam" id="PF02631">
    <property type="entry name" value="RecX_HTH2"/>
    <property type="match status" value="1"/>
</dbReference>
<accession>A0ABX8ZIJ8</accession>
<evidence type="ECO:0000259" key="6">
    <source>
        <dbReference type="Pfam" id="PF02631"/>
    </source>
</evidence>
<reference evidence="7 8" key="1">
    <citation type="submission" date="2021-08" db="EMBL/GenBank/DDBJ databases">
        <title>Comparative Genomics Analysis of the Genus Qipengyuania Reveals Extensive Genetic Diversity and Metabolic Versatility, Including the Description of Fifteen Novel Species.</title>
        <authorList>
            <person name="Liu Y."/>
        </authorList>
    </citation>
    <scope>NUCLEOTIDE SEQUENCE [LARGE SCALE GENOMIC DNA]</scope>
    <source>
        <strain evidence="7 8">1NDH13</strain>
    </source>
</reference>
<sequence length="192" mass="21764">MPDGDATRRRTRRTPKPLDRRRMNDLALHYVARFMTSSGKLEAYLKRKLRERGWEGEEGPDIAGLVARFAEKGYVDDEAYARMKATGLLARGYGARRVNETLRADGLDEEVRAHNVPADSEAREALLAYVRRRKFGPFAAPVRDKGPEAAHKAREKQLAAILRAGHSFEHARRAVEAPTIAELEEWVEEARD</sequence>
<dbReference type="InterPro" id="IPR053924">
    <property type="entry name" value="RecX_HTH_2nd"/>
</dbReference>
<organism evidence="7 8">
    <name type="scientific">Qipengyuania aurantiaca</name>
    <dbReference type="NCBI Taxonomy" id="2867233"/>
    <lineage>
        <taxon>Bacteria</taxon>
        <taxon>Pseudomonadati</taxon>
        <taxon>Pseudomonadota</taxon>
        <taxon>Alphaproteobacteria</taxon>
        <taxon>Sphingomonadales</taxon>
        <taxon>Erythrobacteraceae</taxon>
        <taxon>Qipengyuania</taxon>
    </lineage>
</organism>
<comment type="similarity">
    <text evidence="2">Belongs to the RecX family.</text>
</comment>
<name>A0ABX8ZIJ8_9SPHN</name>
<evidence type="ECO:0000256" key="1">
    <source>
        <dbReference type="ARBA" id="ARBA00004496"/>
    </source>
</evidence>
<evidence type="ECO:0000256" key="4">
    <source>
        <dbReference type="ARBA" id="ARBA00022490"/>
    </source>
</evidence>
<gene>
    <name evidence="7" type="ORF">K3148_08175</name>
</gene>
<feature type="domain" description="RecX second three-helical" evidence="6">
    <location>
        <begin position="76"/>
        <end position="111"/>
    </location>
</feature>
<keyword evidence="8" id="KW-1185">Reference proteome</keyword>
<evidence type="ECO:0000313" key="8">
    <source>
        <dbReference type="Proteomes" id="UP000824281"/>
    </source>
</evidence>
<feature type="region of interest" description="Disordered" evidence="5">
    <location>
        <begin position="1"/>
        <end position="21"/>
    </location>
</feature>